<dbReference type="Gene3D" id="3.20.20.370">
    <property type="entry name" value="Glycoside hydrolase/deacetylase"/>
    <property type="match status" value="1"/>
</dbReference>
<sequence>MKKSVMILISIGMLFYSHALIADGSPLKKDRFFYEQKGDIVWEVKTHQKMVAITFDDGPDPIETTEILNELKKYNAKCTFFVLGKKVETYPEIASRIIKEGHELANHTYNHAYFKGESGEDIVKELMKTERVITGVSGKGSKFFRPPGGVYSDSVVNAAKQVGLKIILWSWHQDTRDWKKPGAHVIKKQVMKNLRNGDIILMHDSVSGKSQTKEALSQILPELMKKGYRVVTVSELIKSQEAQEIEIGNYFYP</sequence>
<proteinExistence type="predicted"/>
<keyword evidence="3" id="KW-0732">Signal</keyword>
<name>A0ABW3RZB3_9BACL</name>
<feature type="chain" id="PRO_5045143323" evidence="3">
    <location>
        <begin position="23"/>
        <end position="253"/>
    </location>
</feature>
<comment type="caution">
    <text evidence="5">The sequence shown here is derived from an EMBL/GenBank/DDBJ whole genome shotgun (WGS) entry which is preliminary data.</text>
</comment>
<evidence type="ECO:0000256" key="2">
    <source>
        <dbReference type="ARBA" id="ARBA00022801"/>
    </source>
</evidence>
<dbReference type="Proteomes" id="UP001597262">
    <property type="component" value="Unassembled WGS sequence"/>
</dbReference>
<dbReference type="PANTHER" id="PTHR10587">
    <property type="entry name" value="GLYCOSYL TRANSFERASE-RELATED"/>
    <property type="match status" value="1"/>
</dbReference>
<evidence type="ECO:0000313" key="6">
    <source>
        <dbReference type="Proteomes" id="UP001597262"/>
    </source>
</evidence>
<reference evidence="6" key="1">
    <citation type="journal article" date="2019" name="Int. J. Syst. Evol. Microbiol.">
        <title>The Global Catalogue of Microorganisms (GCM) 10K type strain sequencing project: providing services to taxonomists for standard genome sequencing and annotation.</title>
        <authorList>
            <consortium name="The Broad Institute Genomics Platform"/>
            <consortium name="The Broad Institute Genome Sequencing Center for Infectious Disease"/>
            <person name="Wu L."/>
            <person name="Ma J."/>
        </authorList>
    </citation>
    <scope>NUCLEOTIDE SEQUENCE [LARGE SCALE GENOMIC DNA]</scope>
    <source>
        <strain evidence="6">CCUG 59189</strain>
    </source>
</reference>
<dbReference type="InterPro" id="IPR050248">
    <property type="entry name" value="Polysacc_deacetylase_ArnD"/>
</dbReference>
<evidence type="ECO:0000259" key="4">
    <source>
        <dbReference type="PROSITE" id="PS51677"/>
    </source>
</evidence>
<dbReference type="CDD" id="cd10917">
    <property type="entry name" value="CE4_NodB_like_6s_7s"/>
    <property type="match status" value="1"/>
</dbReference>
<evidence type="ECO:0000256" key="1">
    <source>
        <dbReference type="ARBA" id="ARBA00022723"/>
    </source>
</evidence>
<dbReference type="InterPro" id="IPR011330">
    <property type="entry name" value="Glyco_hydro/deAcase_b/a-brl"/>
</dbReference>
<dbReference type="SUPFAM" id="SSF88713">
    <property type="entry name" value="Glycoside hydrolase/deacetylase"/>
    <property type="match status" value="1"/>
</dbReference>
<feature type="signal peptide" evidence="3">
    <location>
        <begin position="1"/>
        <end position="22"/>
    </location>
</feature>
<feature type="domain" description="NodB homology" evidence="4">
    <location>
        <begin position="49"/>
        <end position="231"/>
    </location>
</feature>
<keyword evidence="6" id="KW-1185">Reference proteome</keyword>
<evidence type="ECO:0000256" key="3">
    <source>
        <dbReference type="SAM" id="SignalP"/>
    </source>
</evidence>
<dbReference type="PROSITE" id="PS51677">
    <property type="entry name" value="NODB"/>
    <property type="match status" value="1"/>
</dbReference>
<dbReference type="InterPro" id="IPR002509">
    <property type="entry name" value="NODB_dom"/>
</dbReference>
<evidence type="ECO:0000313" key="5">
    <source>
        <dbReference type="EMBL" id="MFD1177357.1"/>
    </source>
</evidence>
<gene>
    <name evidence="5" type="ORF">ACFQ3W_13760</name>
</gene>
<protein>
    <submittedName>
        <fullName evidence="5">Polysaccharide deacetylase family protein</fullName>
        <ecNumber evidence="5">3.-.-.-</ecNumber>
    </submittedName>
</protein>
<dbReference type="PANTHER" id="PTHR10587:SF133">
    <property type="entry name" value="CHITIN DEACETYLASE 1-RELATED"/>
    <property type="match status" value="1"/>
</dbReference>
<dbReference type="Pfam" id="PF01522">
    <property type="entry name" value="Polysacc_deac_1"/>
    <property type="match status" value="1"/>
</dbReference>
<keyword evidence="1" id="KW-0479">Metal-binding</keyword>
<dbReference type="RefSeq" id="WP_379319807.1">
    <property type="nucleotide sequence ID" value="NZ_JBHTLM010000009.1"/>
</dbReference>
<keyword evidence="2 5" id="KW-0378">Hydrolase</keyword>
<dbReference type="GO" id="GO:0016787">
    <property type="term" value="F:hydrolase activity"/>
    <property type="evidence" value="ECO:0007669"/>
    <property type="project" value="UniProtKB-KW"/>
</dbReference>
<accession>A0ABW3RZB3</accession>
<dbReference type="EMBL" id="JBHTLM010000009">
    <property type="protein sequence ID" value="MFD1177357.1"/>
    <property type="molecule type" value="Genomic_DNA"/>
</dbReference>
<organism evidence="5 6">
    <name type="scientific">Paenibacillus puldeungensis</name>
    <dbReference type="NCBI Taxonomy" id="696536"/>
    <lineage>
        <taxon>Bacteria</taxon>
        <taxon>Bacillati</taxon>
        <taxon>Bacillota</taxon>
        <taxon>Bacilli</taxon>
        <taxon>Bacillales</taxon>
        <taxon>Paenibacillaceae</taxon>
        <taxon>Paenibacillus</taxon>
    </lineage>
</organism>
<dbReference type="EC" id="3.-.-.-" evidence="5"/>